<keyword evidence="4" id="KW-1185">Reference proteome</keyword>
<dbReference type="EMBL" id="REGN01010106">
    <property type="protein sequence ID" value="RMZ99696.1"/>
    <property type="molecule type" value="Genomic_DNA"/>
</dbReference>
<dbReference type="Pfam" id="PF04434">
    <property type="entry name" value="SWIM"/>
    <property type="match status" value="1"/>
</dbReference>
<proteinExistence type="predicted"/>
<reference evidence="3 4" key="1">
    <citation type="journal article" date="2018" name="Sci. Rep.">
        <title>Genomic signatures of local adaptation to the degree of environmental predictability in rotifers.</title>
        <authorList>
            <person name="Franch-Gras L."/>
            <person name="Hahn C."/>
            <person name="Garcia-Roger E.M."/>
            <person name="Carmona M.J."/>
            <person name="Serra M."/>
            <person name="Gomez A."/>
        </authorList>
    </citation>
    <scope>NUCLEOTIDE SEQUENCE [LARGE SCALE GENOMIC DNA]</scope>
    <source>
        <strain evidence="3">HYR1</strain>
    </source>
</reference>
<evidence type="ECO:0000259" key="2">
    <source>
        <dbReference type="PROSITE" id="PS50966"/>
    </source>
</evidence>
<gene>
    <name evidence="3" type="ORF">BpHYR1_008019</name>
</gene>
<dbReference type="OrthoDB" id="119028at2759"/>
<feature type="domain" description="SWIM-type" evidence="2">
    <location>
        <begin position="173"/>
        <end position="209"/>
    </location>
</feature>
<dbReference type="AlphaFoldDB" id="A0A3M7PKP3"/>
<evidence type="ECO:0000313" key="4">
    <source>
        <dbReference type="Proteomes" id="UP000276133"/>
    </source>
</evidence>
<dbReference type="InterPro" id="IPR007527">
    <property type="entry name" value="Znf_SWIM"/>
</dbReference>
<accession>A0A3M7PKP3</accession>
<keyword evidence="1" id="KW-0479">Metal-binding</keyword>
<evidence type="ECO:0000256" key="1">
    <source>
        <dbReference type="PROSITE-ProRule" id="PRU00325"/>
    </source>
</evidence>
<evidence type="ECO:0000313" key="3">
    <source>
        <dbReference type="EMBL" id="RMZ99696.1"/>
    </source>
</evidence>
<comment type="caution">
    <text evidence="3">The sequence shown here is derived from an EMBL/GenBank/DDBJ whole genome shotgun (WGS) entry which is preliminary data.</text>
</comment>
<sequence length="301" mass="35439">MFRTVKELSLKLYDYFWLLMLLKQLQMVLRGCSVYVYIYIVPGYPSTNNGLESTNRTIKDEGTFRDRLPLHDFIKVIVPFVKDWSSDRIPELETTKKFLKKPNVETRTWNYSYNWLKVNKRIIKYNHNGSLYFMCTSELLDYDANKSRCKDFWLKSNGWQNFNEFIFWANEIRCVKINQEEWELSECSCEAWLKHLVCKHVIGVSFHLGLNKLPGVDLSIEGNAKRGRKKIANRALQRNSIGPLNTALANNENNHNDQPIVEQQDTILGEIDSLNVLQANVARHCEYWYKKQKQNIRNSKA</sequence>
<dbReference type="PROSITE" id="PS50966">
    <property type="entry name" value="ZF_SWIM"/>
    <property type="match status" value="1"/>
</dbReference>
<protein>
    <recommendedName>
        <fullName evidence="2">SWIM-type domain-containing protein</fullName>
    </recommendedName>
</protein>
<organism evidence="3 4">
    <name type="scientific">Brachionus plicatilis</name>
    <name type="common">Marine rotifer</name>
    <name type="synonym">Brachionus muelleri</name>
    <dbReference type="NCBI Taxonomy" id="10195"/>
    <lineage>
        <taxon>Eukaryota</taxon>
        <taxon>Metazoa</taxon>
        <taxon>Spiralia</taxon>
        <taxon>Gnathifera</taxon>
        <taxon>Rotifera</taxon>
        <taxon>Eurotatoria</taxon>
        <taxon>Monogononta</taxon>
        <taxon>Pseudotrocha</taxon>
        <taxon>Ploima</taxon>
        <taxon>Brachionidae</taxon>
        <taxon>Brachionus</taxon>
    </lineage>
</organism>
<dbReference type="Proteomes" id="UP000276133">
    <property type="component" value="Unassembled WGS sequence"/>
</dbReference>
<dbReference type="GO" id="GO:0008270">
    <property type="term" value="F:zinc ion binding"/>
    <property type="evidence" value="ECO:0007669"/>
    <property type="project" value="UniProtKB-KW"/>
</dbReference>
<keyword evidence="1" id="KW-0862">Zinc</keyword>
<name>A0A3M7PKP3_BRAPC</name>
<keyword evidence="1" id="KW-0863">Zinc-finger</keyword>